<gene>
    <name evidence="1" type="ORF">E2N93_05165</name>
</gene>
<evidence type="ECO:0000313" key="1">
    <source>
        <dbReference type="EMBL" id="MCL3787407.1"/>
    </source>
</evidence>
<dbReference type="InterPro" id="IPR004027">
    <property type="entry name" value="SEC_C_motif"/>
</dbReference>
<reference evidence="1 2" key="1">
    <citation type="submission" date="2019-03" db="EMBL/GenBank/DDBJ databases">
        <authorList>
            <person name="Molinero N."/>
            <person name="Sanchez B."/>
            <person name="Walker A."/>
            <person name="Duncan S."/>
            <person name="Delgado S."/>
            <person name="Margolles A."/>
        </authorList>
    </citation>
    <scope>NUCLEOTIDE SEQUENCE [LARGE SCALE GENOMIC DNA]</scope>
    <source>
        <strain evidence="1 2">IPLA60002</strain>
    </source>
</reference>
<protein>
    <submittedName>
        <fullName evidence="1">SEC-C domain-containing protein</fullName>
    </submittedName>
</protein>
<comment type="caution">
    <text evidence="1">The sequence shown here is derived from an EMBL/GenBank/DDBJ whole genome shotgun (WGS) entry which is preliminary data.</text>
</comment>
<dbReference type="EMBL" id="SNUZ01000007">
    <property type="protein sequence ID" value="MCL3787407.1"/>
    <property type="molecule type" value="Genomic_DNA"/>
</dbReference>
<dbReference type="Proteomes" id="UP001056693">
    <property type="component" value="Unassembled WGS sequence"/>
</dbReference>
<keyword evidence="2" id="KW-1185">Reference proteome</keyword>
<dbReference type="RefSeq" id="WP_249376421.1">
    <property type="nucleotide sequence ID" value="NZ_SNUZ01000007.1"/>
</dbReference>
<dbReference type="Pfam" id="PF02810">
    <property type="entry name" value="SEC-C"/>
    <property type="match status" value="1"/>
</dbReference>
<dbReference type="SUPFAM" id="SSF103642">
    <property type="entry name" value="Sec-C motif"/>
    <property type="match status" value="1"/>
</dbReference>
<organism evidence="1 2">
    <name type="scientific">Ruminococcus bromii</name>
    <dbReference type="NCBI Taxonomy" id="40518"/>
    <lineage>
        <taxon>Bacteria</taxon>
        <taxon>Bacillati</taxon>
        <taxon>Bacillota</taxon>
        <taxon>Clostridia</taxon>
        <taxon>Eubacteriales</taxon>
        <taxon>Oscillospiraceae</taxon>
        <taxon>Ruminococcus</taxon>
    </lineage>
</organism>
<accession>A0ABT0NHJ7</accession>
<proteinExistence type="predicted"/>
<name>A0ABT0NHJ7_9FIRM</name>
<sequence length="450" mass="51958">MVYNCMIKCQVCGAVTRVRLQVGFQQKHPIVVVCGRCGTSLNGRVAISQTHTGLSFKFENADVIPGIDKSDYVVECSGEFTVRKFRRDDEGKVDLSPFMRNMSRMGSKRYDEYCRTISKLNNFSEQWTKYKRIIDLFDKNDRTYLLNEIWNVLPKEQFPCRNEFEIARAIHMIEVIYFIEPLRPEIITDLELSTSVTKLDIQQMNLFIDFLNSHEGYSLKELRSSVYKIYDEFVSAYTYLVPAISLQYCDESSIDFECEGTTTSSFDSVKQFSLDAYETLGNLLIIPIGLNNIFLRKDYSKCAEKDCQSITLDDFIKKTKAVRFHYCDKCEKYTGVLNVTVNQKLRNAIGHNDAFYDCLTQEIAYVPDPKNRSKKEKTYLLEFENEAVHLFQAITVISEYLYRIGEIDMIKNGHVPLPLEQDLTPFKKISRNAPCPCGSGLKYKRCHGKG</sequence>
<evidence type="ECO:0000313" key="2">
    <source>
        <dbReference type="Proteomes" id="UP001056693"/>
    </source>
</evidence>
<dbReference type="Gene3D" id="3.10.450.50">
    <property type="match status" value="1"/>
</dbReference>